<feature type="domain" description="MRM3-like substrate binding" evidence="5">
    <location>
        <begin position="12"/>
        <end position="102"/>
    </location>
</feature>
<keyword evidence="7" id="KW-1185">Reference proteome</keyword>
<dbReference type="GO" id="GO:0006396">
    <property type="term" value="P:RNA processing"/>
    <property type="evidence" value="ECO:0007669"/>
    <property type="project" value="InterPro"/>
</dbReference>
<sequence length="269" mass="29611">MSYIREITSVQNPMVRNTLLLKEKSRDRKKQNLFVIEGIKELQLAMKGDYSLRTLFYYPELISQEQLTSMLSGVAVRPEIIAISKEVYQKLAHRDTTEGILAVAETKTHLLESLQFKNKTPLILVAEAPEKPGNIGALLRTADAANLDAVIIANPKSDLYNPNVIRSSVGCVFTNNIATGSTTEIIAFLKKHNIAINCAALTASKEYIKVDFTPATAIVVGTEATGLSEEWLQSSAQNIIIPMQGEIDSMNVSVSAAIIIFEAKRQRGF</sequence>
<dbReference type="STRING" id="558155.SAMN04487911_12013"/>
<keyword evidence="3 6" id="KW-0808">Transferase</keyword>
<dbReference type="GO" id="GO:0008173">
    <property type="term" value="F:RNA methyltransferase activity"/>
    <property type="evidence" value="ECO:0007669"/>
    <property type="project" value="InterPro"/>
</dbReference>
<dbReference type="AlphaFoldDB" id="A0A1M6J1H9"/>
<dbReference type="CDD" id="cd18104">
    <property type="entry name" value="SpoU-like_RNA-MTase"/>
    <property type="match status" value="1"/>
</dbReference>
<evidence type="ECO:0000313" key="7">
    <source>
        <dbReference type="Proteomes" id="UP000184231"/>
    </source>
</evidence>
<dbReference type="SUPFAM" id="SSF55315">
    <property type="entry name" value="L30e-like"/>
    <property type="match status" value="1"/>
</dbReference>
<dbReference type="Proteomes" id="UP000184231">
    <property type="component" value="Unassembled WGS sequence"/>
</dbReference>
<dbReference type="InterPro" id="IPR053888">
    <property type="entry name" value="MRM3-like_sub_bind"/>
</dbReference>
<evidence type="ECO:0000259" key="4">
    <source>
        <dbReference type="Pfam" id="PF00588"/>
    </source>
</evidence>
<protein>
    <submittedName>
        <fullName evidence="6">RNA methyltransferase, TrmH family</fullName>
    </submittedName>
</protein>
<dbReference type="GO" id="GO:0003723">
    <property type="term" value="F:RNA binding"/>
    <property type="evidence" value="ECO:0007669"/>
    <property type="project" value="InterPro"/>
</dbReference>
<reference evidence="7" key="1">
    <citation type="submission" date="2016-11" db="EMBL/GenBank/DDBJ databases">
        <authorList>
            <person name="Varghese N."/>
            <person name="Submissions S."/>
        </authorList>
    </citation>
    <scope>NUCLEOTIDE SEQUENCE [LARGE SCALE GENOMIC DNA]</scope>
    <source>
        <strain evidence="7">CGMCC 1.8863</strain>
    </source>
</reference>
<evidence type="ECO:0000256" key="2">
    <source>
        <dbReference type="ARBA" id="ARBA00022603"/>
    </source>
</evidence>
<keyword evidence="2 6" id="KW-0489">Methyltransferase</keyword>
<organism evidence="6 7">
    <name type="scientific">Arenibacter nanhaiticus</name>
    <dbReference type="NCBI Taxonomy" id="558155"/>
    <lineage>
        <taxon>Bacteria</taxon>
        <taxon>Pseudomonadati</taxon>
        <taxon>Bacteroidota</taxon>
        <taxon>Flavobacteriia</taxon>
        <taxon>Flavobacteriales</taxon>
        <taxon>Flavobacteriaceae</taxon>
        <taxon>Arenibacter</taxon>
    </lineage>
</organism>
<name>A0A1M6J1H9_9FLAO</name>
<dbReference type="Gene3D" id="3.30.1330.30">
    <property type="match status" value="1"/>
</dbReference>
<dbReference type="EMBL" id="FQYX01000020">
    <property type="protein sequence ID" value="SHJ40527.1"/>
    <property type="molecule type" value="Genomic_DNA"/>
</dbReference>
<dbReference type="Pfam" id="PF22435">
    <property type="entry name" value="MRM3-like_sub_bind"/>
    <property type="match status" value="1"/>
</dbReference>
<dbReference type="PANTHER" id="PTHR43191:SF2">
    <property type="entry name" value="RRNA METHYLTRANSFERASE 3, MITOCHONDRIAL"/>
    <property type="match status" value="1"/>
</dbReference>
<dbReference type="PANTHER" id="PTHR43191">
    <property type="entry name" value="RRNA METHYLTRANSFERASE 3"/>
    <property type="match status" value="1"/>
</dbReference>
<evidence type="ECO:0000313" key="6">
    <source>
        <dbReference type="EMBL" id="SHJ40527.1"/>
    </source>
</evidence>
<evidence type="ECO:0000256" key="1">
    <source>
        <dbReference type="ARBA" id="ARBA00007228"/>
    </source>
</evidence>
<feature type="domain" description="tRNA/rRNA methyltransferase SpoU type" evidence="4">
    <location>
        <begin position="122"/>
        <end position="261"/>
    </location>
</feature>
<dbReference type="InterPro" id="IPR001537">
    <property type="entry name" value="SpoU_MeTrfase"/>
</dbReference>
<dbReference type="RefSeq" id="WP_072765012.1">
    <property type="nucleotide sequence ID" value="NZ_FQYX01000020.1"/>
</dbReference>
<dbReference type="InterPro" id="IPR029064">
    <property type="entry name" value="Ribosomal_eL30-like_sf"/>
</dbReference>
<dbReference type="GO" id="GO:0032259">
    <property type="term" value="P:methylation"/>
    <property type="evidence" value="ECO:0007669"/>
    <property type="project" value="UniProtKB-KW"/>
</dbReference>
<dbReference type="SUPFAM" id="SSF75217">
    <property type="entry name" value="alpha/beta knot"/>
    <property type="match status" value="1"/>
</dbReference>
<proteinExistence type="inferred from homology"/>
<dbReference type="Pfam" id="PF00588">
    <property type="entry name" value="SpoU_methylase"/>
    <property type="match status" value="1"/>
</dbReference>
<dbReference type="InterPro" id="IPR051259">
    <property type="entry name" value="rRNA_Methyltransferase"/>
</dbReference>
<evidence type="ECO:0000259" key="5">
    <source>
        <dbReference type="Pfam" id="PF22435"/>
    </source>
</evidence>
<accession>A0A1M6J1H9</accession>
<comment type="similarity">
    <text evidence="1">Belongs to the class IV-like SAM-binding methyltransferase superfamily. RNA methyltransferase TrmH family.</text>
</comment>
<dbReference type="OrthoDB" id="9794400at2"/>
<dbReference type="Gene3D" id="3.40.1280.10">
    <property type="match status" value="1"/>
</dbReference>
<evidence type="ECO:0000256" key="3">
    <source>
        <dbReference type="ARBA" id="ARBA00022679"/>
    </source>
</evidence>
<dbReference type="InterPro" id="IPR029026">
    <property type="entry name" value="tRNA_m1G_MTases_N"/>
</dbReference>
<dbReference type="InterPro" id="IPR029028">
    <property type="entry name" value="Alpha/beta_knot_MTases"/>
</dbReference>
<gene>
    <name evidence="6" type="ORF">SAMN04487911_12013</name>
</gene>